<reference evidence="1 2" key="1">
    <citation type="submission" date="2024-02" db="EMBL/GenBank/DDBJ databases">
        <title>Deinococcus xinjiangensis NBRC 107630.</title>
        <authorList>
            <person name="Ichikawa N."/>
            <person name="Katano-Makiyama Y."/>
            <person name="Hidaka K."/>
        </authorList>
    </citation>
    <scope>NUCLEOTIDE SEQUENCE [LARGE SCALE GENOMIC DNA]</scope>
    <source>
        <strain evidence="1 2">NBRC 107630</strain>
    </source>
</reference>
<dbReference type="PROSITE" id="PS51257">
    <property type="entry name" value="PROKAR_LIPOPROTEIN"/>
    <property type="match status" value="1"/>
</dbReference>
<evidence type="ECO:0000313" key="1">
    <source>
        <dbReference type="EMBL" id="GAA5504448.1"/>
    </source>
</evidence>
<protein>
    <submittedName>
        <fullName evidence="1">Uncharacterized protein</fullName>
    </submittedName>
</protein>
<evidence type="ECO:0000313" key="2">
    <source>
        <dbReference type="Proteomes" id="UP001458946"/>
    </source>
</evidence>
<organism evidence="1 2">
    <name type="scientific">Deinococcus xinjiangensis</name>
    <dbReference type="NCBI Taxonomy" id="457454"/>
    <lineage>
        <taxon>Bacteria</taxon>
        <taxon>Thermotogati</taxon>
        <taxon>Deinococcota</taxon>
        <taxon>Deinococci</taxon>
        <taxon>Deinococcales</taxon>
        <taxon>Deinococcaceae</taxon>
        <taxon>Deinococcus</taxon>
    </lineage>
</organism>
<accession>A0ABP9VGW4</accession>
<dbReference type="Proteomes" id="UP001458946">
    <property type="component" value="Unassembled WGS sequence"/>
</dbReference>
<dbReference type="EMBL" id="BAABRN010000125">
    <property type="protein sequence ID" value="GAA5504448.1"/>
    <property type="molecule type" value="Genomic_DNA"/>
</dbReference>
<dbReference type="RefSeq" id="WP_353544401.1">
    <property type="nucleotide sequence ID" value="NZ_BAABRN010000125.1"/>
</dbReference>
<comment type="caution">
    <text evidence="1">The sequence shown here is derived from an EMBL/GenBank/DDBJ whole genome shotgun (WGS) entry which is preliminary data.</text>
</comment>
<keyword evidence="2" id="KW-1185">Reference proteome</keyword>
<gene>
    <name evidence="1" type="ORF">Dxin01_04218</name>
</gene>
<sequence length="61" mass="6729">MPTKNTAICGYCNQPHPASGTCACPEQQRAHQARRREIDARCAAQRQGVAVQDPNKRPPRS</sequence>
<proteinExistence type="predicted"/>
<name>A0ABP9VGW4_9DEIO</name>